<organism evidence="1 2">
    <name type="scientific">Calidithermus roseus</name>
    <dbReference type="NCBI Taxonomy" id="1644118"/>
    <lineage>
        <taxon>Bacteria</taxon>
        <taxon>Thermotogati</taxon>
        <taxon>Deinococcota</taxon>
        <taxon>Deinococci</taxon>
        <taxon>Thermales</taxon>
        <taxon>Thermaceae</taxon>
        <taxon>Calidithermus</taxon>
    </lineage>
</organism>
<evidence type="ECO:0000313" key="2">
    <source>
        <dbReference type="Proteomes" id="UP000265341"/>
    </source>
</evidence>
<gene>
    <name evidence="1" type="ORF">Mrose_00437</name>
</gene>
<accession>A0A399EXG7</accession>
<comment type="caution">
    <text evidence="1">The sequence shown here is derived from an EMBL/GenBank/DDBJ whole genome shotgun (WGS) entry which is preliminary data.</text>
</comment>
<proteinExistence type="predicted"/>
<dbReference type="AlphaFoldDB" id="A0A399EXG7"/>
<dbReference type="OrthoDB" id="9899401at2"/>
<evidence type="ECO:0000313" key="1">
    <source>
        <dbReference type="EMBL" id="RIH89297.1"/>
    </source>
</evidence>
<dbReference type="Pfam" id="PF19891">
    <property type="entry name" value="DUF6364"/>
    <property type="match status" value="1"/>
</dbReference>
<name>A0A399EXG7_9DEIN</name>
<protein>
    <submittedName>
        <fullName evidence="1">Uncharacterized protein</fullName>
    </submittedName>
</protein>
<dbReference type="EMBL" id="QWLA01000004">
    <property type="protein sequence ID" value="RIH89297.1"/>
    <property type="molecule type" value="Genomic_DNA"/>
</dbReference>
<reference evidence="1 2" key="1">
    <citation type="submission" date="2018-08" db="EMBL/GenBank/DDBJ databases">
        <title>Meiothermus roseus NBRC 110900 genome sequencing project.</title>
        <authorList>
            <person name="Da Costa M.S."/>
            <person name="Albuquerque L."/>
            <person name="Raposo P."/>
            <person name="Froufe H.J.C."/>
            <person name="Barroso C.S."/>
            <person name="Egas C."/>
        </authorList>
    </citation>
    <scope>NUCLEOTIDE SEQUENCE [LARGE SCALE GENOMIC DNA]</scope>
    <source>
        <strain evidence="1 2">NBRC 110900</strain>
    </source>
</reference>
<dbReference type="InterPro" id="IPR045944">
    <property type="entry name" value="DUF6364"/>
</dbReference>
<dbReference type="RefSeq" id="WP_119275788.1">
    <property type="nucleotide sequence ID" value="NZ_QWLA01000004.1"/>
</dbReference>
<sequence>MKSRVTITLDPEVVRKAKAVARARRTNLSALVEDLLRQTTEHAAPPRPRFSRKWAGKLELRESDGQDELLEALKQRYGLGHE</sequence>
<keyword evidence="2" id="KW-1185">Reference proteome</keyword>
<dbReference type="Proteomes" id="UP000265341">
    <property type="component" value="Unassembled WGS sequence"/>
</dbReference>